<evidence type="ECO:0000313" key="5">
    <source>
        <dbReference type="Proteomes" id="UP000248134"/>
    </source>
</evidence>
<feature type="coiled-coil region" evidence="3">
    <location>
        <begin position="6"/>
        <end position="70"/>
    </location>
</feature>
<comment type="similarity">
    <text evidence="1 2">Belongs to the phD/YefM antitoxin family.</text>
</comment>
<dbReference type="Proteomes" id="UP000248134">
    <property type="component" value="Unassembled WGS sequence"/>
</dbReference>
<dbReference type="EMBL" id="QKQS01000023">
    <property type="protein sequence ID" value="PZA10863.1"/>
    <property type="molecule type" value="Genomic_DNA"/>
</dbReference>
<evidence type="ECO:0000256" key="1">
    <source>
        <dbReference type="ARBA" id="ARBA00009981"/>
    </source>
</evidence>
<dbReference type="AlphaFoldDB" id="A0A323UFH3"/>
<proteinExistence type="inferred from homology"/>
<gene>
    <name evidence="4" type="ORF">DNX69_16105</name>
</gene>
<dbReference type="Pfam" id="PF02604">
    <property type="entry name" value="PhdYeFM_antitox"/>
    <property type="match status" value="1"/>
</dbReference>
<sequence length="82" mass="9339">MKHVSLADARANIAKLLDEVERGETVTISREGAGSFELAPPFDESRREDARRAIEELKELRKKSGRATAEEIIAWRDKGRRF</sequence>
<comment type="caution">
    <text evidence="4">The sequence shown here is derived from an EMBL/GenBank/DDBJ whole genome shotgun (WGS) entry which is preliminary data.</text>
</comment>
<keyword evidence="3" id="KW-0175">Coiled coil</keyword>
<organism evidence="4 5">
    <name type="scientific">Rhodopseudomonas palustris</name>
    <dbReference type="NCBI Taxonomy" id="1076"/>
    <lineage>
        <taxon>Bacteria</taxon>
        <taxon>Pseudomonadati</taxon>
        <taxon>Pseudomonadota</taxon>
        <taxon>Alphaproteobacteria</taxon>
        <taxon>Hyphomicrobiales</taxon>
        <taxon>Nitrobacteraceae</taxon>
        <taxon>Rhodopseudomonas</taxon>
    </lineage>
</organism>
<dbReference type="Gene3D" id="3.40.1620.10">
    <property type="entry name" value="YefM-like domain"/>
    <property type="match status" value="1"/>
</dbReference>
<dbReference type="RefSeq" id="WP_110786958.1">
    <property type="nucleotide sequence ID" value="NZ_QKQS01000023.1"/>
</dbReference>
<dbReference type="InterPro" id="IPR006442">
    <property type="entry name" value="Antitoxin_Phd/YefM"/>
</dbReference>
<dbReference type="InterPro" id="IPR036165">
    <property type="entry name" value="YefM-like_sf"/>
</dbReference>
<reference evidence="4 5" key="1">
    <citation type="submission" date="2018-06" db="EMBL/GenBank/DDBJ databases">
        <title>Draft Whole-Genome Sequence of the purple photosynthetic bacterium Rhodospeudomonas palustris XCP.</title>
        <authorList>
            <person name="Rayyan A."/>
            <person name="Meyer T.E."/>
            <person name="Kyndt J.A."/>
        </authorList>
    </citation>
    <scope>NUCLEOTIDE SEQUENCE [LARGE SCALE GENOMIC DNA]</scope>
    <source>
        <strain evidence="4 5">XCP</strain>
    </source>
</reference>
<dbReference type="OrthoDB" id="9800503at2"/>
<evidence type="ECO:0000256" key="3">
    <source>
        <dbReference type="SAM" id="Coils"/>
    </source>
</evidence>
<evidence type="ECO:0000313" key="4">
    <source>
        <dbReference type="EMBL" id="PZA10863.1"/>
    </source>
</evidence>
<dbReference type="NCBIfam" id="TIGR01552">
    <property type="entry name" value="phd_fam"/>
    <property type="match status" value="1"/>
</dbReference>
<evidence type="ECO:0000256" key="2">
    <source>
        <dbReference type="RuleBase" id="RU362080"/>
    </source>
</evidence>
<accession>A0A323UFH3</accession>
<comment type="function">
    <text evidence="2">Antitoxin component of a type II toxin-antitoxin (TA) system.</text>
</comment>
<name>A0A323UFH3_RHOPL</name>
<dbReference type="SUPFAM" id="SSF143120">
    <property type="entry name" value="YefM-like"/>
    <property type="match status" value="1"/>
</dbReference>
<protein>
    <recommendedName>
        <fullName evidence="2">Antitoxin</fullName>
    </recommendedName>
</protein>